<organism evidence="1 2">
    <name type="scientific">Puccinia graminis f. sp. tritici (strain CRL 75-36-700-3 / race SCCL)</name>
    <name type="common">Black stem rust fungus</name>
    <dbReference type="NCBI Taxonomy" id="418459"/>
    <lineage>
        <taxon>Eukaryota</taxon>
        <taxon>Fungi</taxon>
        <taxon>Dikarya</taxon>
        <taxon>Basidiomycota</taxon>
        <taxon>Pucciniomycotina</taxon>
        <taxon>Pucciniomycetes</taxon>
        <taxon>Pucciniales</taxon>
        <taxon>Pucciniaceae</taxon>
        <taxon>Puccinia</taxon>
    </lineage>
</organism>
<dbReference type="VEuPathDB" id="FungiDB:PGTG_02328"/>
<evidence type="ECO:0000313" key="2">
    <source>
        <dbReference type="Proteomes" id="UP000008783"/>
    </source>
</evidence>
<reference evidence="2" key="2">
    <citation type="journal article" date="2011" name="Proc. Natl. Acad. Sci. U.S.A.">
        <title>Obligate biotrophy features unraveled by the genomic analysis of rust fungi.</title>
        <authorList>
            <person name="Duplessis S."/>
            <person name="Cuomo C.A."/>
            <person name="Lin Y.-C."/>
            <person name="Aerts A."/>
            <person name="Tisserant E."/>
            <person name="Veneault-Fourrey C."/>
            <person name="Joly D.L."/>
            <person name="Hacquard S."/>
            <person name="Amselem J."/>
            <person name="Cantarel B.L."/>
            <person name="Chiu R."/>
            <person name="Coutinho P.M."/>
            <person name="Feau N."/>
            <person name="Field M."/>
            <person name="Frey P."/>
            <person name="Gelhaye E."/>
            <person name="Goldberg J."/>
            <person name="Grabherr M.G."/>
            <person name="Kodira C.D."/>
            <person name="Kohler A."/>
            <person name="Kuees U."/>
            <person name="Lindquist E.A."/>
            <person name="Lucas S.M."/>
            <person name="Mago R."/>
            <person name="Mauceli E."/>
            <person name="Morin E."/>
            <person name="Murat C."/>
            <person name="Pangilinan J.L."/>
            <person name="Park R."/>
            <person name="Pearson M."/>
            <person name="Quesneville H."/>
            <person name="Rouhier N."/>
            <person name="Sakthikumar S."/>
            <person name="Salamov A.A."/>
            <person name="Schmutz J."/>
            <person name="Selles B."/>
            <person name="Shapiro H."/>
            <person name="Tanguay P."/>
            <person name="Tuskan G.A."/>
            <person name="Henrissat B."/>
            <person name="Van de Peer Y."/>
            <person name="Rouze P."/>
            <person name="Ellis J.G."/>
            <person name="Dodds P.N."/>
            <person name="Schein J.E."/>
            <person name="Zhong S."/>
            <person name="Hamelin R.C."/>
            <person name="Grigoriev I.V."/>
            <person name="Szabo L.J."/>
            <person name="Martin F."/>
        </authorList>
    </citation>
    <scope>NUCLEOTIDE SEQUENCE [LARGE SCALE GENOMIC DNA]</scope>
    <source>
        <strain evidence="2">CRL 75-36-700-3 / race SCCL</strain>
    </source>
</reference>
<gene>
    <name evidence="1" type="ORF">PGTG_02328</name>
</gene>
<proteinExistence type="predicted"/>
<name>E3JXU2_PUCGT</name>
<sequence length="118" mass="13553">MLVARYSEMKVSERSTQLPESLKEMDVHLEPNLNHQKKKRVRFANSQSIHTQVLYLKLGATTDSILSAFDLPKQKIAQFAHTSLKTGFKGNMNYDCKKKQKGFNQKITFALKQLFSFG</sequence>
<dbReference type="EMBL" id="DS178266">
    <property type="protein sequence ID" value="EFP76867.2"/>
    <property type="molecule type" value="Genomic_DNA"/>
</dbReference>
<protein>
    <submittedName>
        <fullName evidence="1">Uncharacterized protein</fullName>
    </submittedName>
</protein>
<dbReference type="HOGENOM" id="CLU_2074306_0_0_1"/>
<reference key="1">
    <citation type="submission" date="2007-01" db="EMBL/GenBank/DDBJ databases">
        <title>The Genome Sequence of Puccinia graminis f. sp. tritici Strain CRL 75-36-700-3.</title>
        <authorList>
            <consortium name="The Broad Institute Genome Sequencing Platform"/>
            <person name="Birren B."/>
            <person name="Lander E."/>
            <person name="Galagan J."/>
            <person name="Nusbaum C."/>
            <person name="Devon K."/>
            <person name="Cuomo C."/>
            <person name="Jaffe D."/>
            <person name="Butler J."/>
            <person name="Alvarez P."/>
            <person name="Gnerre S."/>
            <person name="Grabherr M."/>
            <person name="Mauceli E."/>
            <person name="Brockman W."/>
            <person name="Young S."/>
            <person name="LaButti K."/>
            <person name="Sykes S."/>
            <person name="DeCaprio D."/>
            <person name="Crawford M."/>
            <person name="Koehrsen M."/>
            <person name="Engels R."/>
            <person name="Montgomery P."/>
            <person name="Pearson M."/>
            <person name="Howarth C."/>
            <person name="Larson L."/>
            <person name="White J."/>
            <person name="Zeng Q."/>
            <person name="Kodira C."/>
            <person name="Yandava C."/>
            <person name="Alvarado L."/>
            <person name="O'Leary S."/>
            <person name="Szabo L."/>
            <person name="Dean R."/>
            <person name="Schein J."/>
        </authorList>
    </citation>
    <scope>NUCLEOTIDE SEQUENCE</scope>
    <source>
        <strain>CRL 75-36-700-3</strain>
    </source>
</reference>
<accession>E3JXU2</accession>
<dbReference type="Proteomes" id="UP000008783">
    <property type="component" value="Unassembled WGS sequence"/>
</dbReference>
<dbReference type="KEGG" id="pgr:PGTG_02328"/>
<dbReference type="InParanoid" id="E3JXU2"/>
<evidence type="ECO:0000313" key="1">
    <source>
        <dbReference type="EMBL" id="EFP76867.2"/>
    </source>
</evidence>
<dbReference type="GeneID" id="10529052"/>
<dbReference type="RefSeq" id="XP_003321286.2">
    <property type="nucleotide sequence ID" value="XM_003321238.2"/>
</dbReference>
<dbReference type="OrthoDB" id="8062037at2759"/>
<keyword evidence="2" id="KW-1185">Reference proteome</keyword>
<dbReference type="AlphaFoldDB" id="E3JXU2"/>